<dbReference type="InterPro" id="IPR025991">
    <property type="entry name" value="Chemoreceptor_zinc-bind_dom"/>
</dbReference>
<feature type="domain" description="Chemoreceptor zinc-binding" evidence="1">
    <location>
        <begin position="69"/>
        <end position="137"/>
    </location>
</feature>
<keyword evidence="3" id="KW-1185">Reference proteome</keyword>
<evidence type="ECO:0000313" key="2">
    <source>
        <dbReference type="EMBL" id="NWF43931.1"/>
    </source>
</evidence>
<dbReference type="Proteomes" id="UP000545507">
    <property type="component" value="Unassembled WGS sequence"/>
</dbReference>
<dbReference type="AlphaFoldDB" id="A0A7Y8GT45"/>
<evidence type="ECO:0000313" key="3">
    <source>
        <dbReference type="Proteomes" id="UP000545507"/>
    </source>
</evidence>
<dbReference type="EMBL" id="VYGV01000001">
    <property type="protein sequence ID" value="NWF43931.1"/>
    <property type="molecule type" value="Genomic_DNA"/>
</dbReference>
<organism evidence="2 3">
    <name type="scientific">Hydrogenophaga aromaticivorans</name>
    <dbReference type="NCBI Taxonomy" id="2610898"/>
    <lineage>
        <taxon>Bacteria</taxon>
        <taxon>Pseudomonadati</taxon>
        <taxon>Pseudomonadota</taxon>
        <taxon>Betaproteobacteria</taxon>
        <taxon>Burkholderiales</taxon>
        <taxon>Comamonadaceae</taxon>
        <taxon>Hydrogenophaga</taxon>
    </lineage>
</organism>
<reference evidence="2 3" key="1">
    <citation type="submission" date="2019-09" db="EMBL/GenBank/DDBJ databases">
        <title>Hydrogenophaga aromatica sp. nov., isolated from a para-xylene-degrading enrichment culture.</title>
        <authorList>
            <person name="Tancsics A."/>
            <person name="Banerjee S."/>
        </authorList>
    </citation>
    <scope>NUCLEOTIDE SEQUENCE [LARGE SCALE GENOMIC DNA]</scope>
    <source>
        <strain evidence="2 3">D2P1</strain>
    </source>
</reference>
<sequence length="173" mass="19779">MHPLAHGAMAGPCHTPQAMRFQQLLQRLPWLLSFMPNRSAPGASRLSTPGPTTALRPERLDTQAAVIHHLEWCVLFNEHLAVDSTQTHDIRPLPDAHHCDLGQWLARMHPRMADRDPRFLDLQQEHLRLHTMASQALALARNNRMARASTLLNTEFERSRARVLTLLREMQKS</sequence>
<dbReference type="Pfam" id="PF13682">
    <property type="entry name" value="CZB"/>
    <property type="match status" value="1"/>
</dbReference>
<accession>A0A7Y8GT45</accession>
<dbReference type="Gene3D" id="1.20.120.30">
    <property type="entry name" value="Aspartate receptor, ligand-binding domain"/>
    <property type="match status" value="1"/>
</dbReference>
<proteinExistence type="predicted"/>
<name>A0A7Y8GT45_9BURK</name>
<protein>
    <recommendedName>
        <fullName evidence="1">Chemoreceptor zinc-binding domain-containing protein</fullName>
    </recommendedName>
</protein>
<comment type="caution">
    <text evidence="2">The sequence shown here is derived from an EMBL/GenBank/DDBJ whole genome shotgun (WGS) entry which is preliminary data.</text>
</comment>
<gene>
    <name evidence="2" type="ORF">F3K02_01510</name>
</gene>
<evidence type="ECO:0000259" key="1">
    <source>
        <dbReference type="Pfam" id="PF13682"/>
    </source>
</evidence>